<organism evidence="1 2">
    <name type="scientific">Neophaeococcomyces mojaviensis</name>
    <dbReference type="NCBI Taxonomy" id="3383035"/>
    <lineage>
        <taxon>Eukaryota</taxon>
        <taxon>Fungi</taxon>
        <taxon>Dikarya</taxon>
        <taxon>Ascomycota</taxon>
        <taxon>Pezizomycotina</taxon>
        <taxon>Eurotiomycetes</taxon>
        <taxon>Chaetothyriomycetidae</taxon>
        <taxon>Chaetothyriales</taxon>
        <taxon>Chaetothyriales incertae sedis</taxon>
        <taxon>Neophaeococcomyces</taxon>
    </lineage>
</organism>
<proteinExistence type="predicted"/>
<comment type="caution">
    <text evidence="1">The sequence shown here is derived from an EMBL/GenBank/DDBJ whole genome shotgun (WGS) entry which is preliminary data.</text>
</comment>
<keyword evidence="2" id="KW-1185">Reference proteome</keyword>
<dbReference type="Proteomes" id="UP001172386">
    <property type="component" value="Unassembled WGS sequence"/>
</dbReference>
<evidence type="ECO:0000313" key="2">
    <source>
        <dbReference type="Proteomes" id="UP001172386"/>
    </source>
</evidence>
<gene>
    <name evidence="1" type="ORF">H2198_001241</name>
</gene>
<dbReference type="EMBL" id="JAPDRQ010000013">
    <property type="protein sequence ID" value="KAJ9662790.1"/>
    <property type="molecule type" value="Genomic_DNA"/>
</dbReference>
<evidence type="ECO:0000313" key="1">
    <source>
        <dbReference type="EMBL" id="KAJ9662790.1"/>
    </source>
</evidence>
<reference evidence="1" key="1">
    <citation type="submission" date="2022-10" db="EMBL/GenBank/DDBJ databases">
        <title>Culturing micro-colonial fungi from biological soil crusts in the Mojave desert and describing Neophaeococcomyces mojavensis, and introducing the new genera and species Taxawa tesnikishii.</title>
        <authorList>
            <person name="Kurbessoian T."/>
            <person name="Stajich J.E."/>
        </authorList>
    </citation>
    <scope>NUCLEOTIDE SEQUENCE</scope>
    <source>
        <strain evidence="1">JES_112</strain>
    </source>
</reference>
<name>A0ACC3AI95_9EURO</name>
<sequence>MSANSKKDINDVLHDVIDKISQITDHLRAHGENEAANQFSRDFTKTFQELYGVIAPWDIEHCLMDQPIRQEAPQLGNPQLPDSTPPNSWAAIAATAPIGKESGIIKFGPSDGLKRRVVEAEEPDHDSKDRRVVWVQPWNESRPLSDISKTMRDMGAIYSMAYAPDEGGVCIIFYQAHSATLFLHMAAEHMARTGVSPFGPDIRVIPGMPYPADSDIRRMDNPHNERRRLTFARQQLFSHGISEHQFRRDIEDIVGPQNIELLWLFNTGNATVVLSAVPLAKLVRDKFLEYSRPKSSPYQGVMVSFSHDPCERDMHLVSQIPGHSNYIGGSNNGNSNSNIASGIGRQGRSTAAPDPYHHSRGSSVASNYACVAGKRRSTHLKPSVERDGWQTVKKRR</sequence>
<accession>A0ACC3AI95</accession>
<protein>
    <submittedName>
        <fullName evidence="1">Uncharacterized protein</fullName>
    </submittedName>
</protein>